<organism evidence="5 6">
    <name type="scientific">BD1-7 clade bacterium</name>
    <dbReference type="NCBI Taxonomy" id="2029982"/>
    <lineage>
        <taxon>Bacteria</taxon>
        <taxon>Pseudomonadati</taxon>
        <taxon>Pseudomonadota</taxon>
        <taxon>Gammaproteobacteria</taxon>
        <taxon>Cellvibrionales</taxon>
        <taxon>Spongiibacteraceae</taxon>
        <taxon>BD1-7 clade</taxon>
    </lineage>
</organism>
<gene>
    <name evidence="5" type="ORF">DPBNPPHM_03311</name>
</gene>
<evidence type="ECO:0000259" key="2">
    <source>
        <dbReference type="Pfam" id="PF06744"/>
    </source>
</evidence>
<feature type="domain" description="Type VI secretion system IcmF C-terminal" evidence="2">
    <location>
        <begin position="1012"/>
        <end position="1115"/>
    </location>
</feature>
<dbReference type="InterPro" id="IPR009612">
    <property type="entry name" value="IcmF-rel"/>
</dbReference>
<feature type="transmembrane region" description="Helical" evidence="1">
    <location>
        <begin position="45"/>
        <end position="64"/>
    </location>
</feature>
<dbReference type="OrthoDB" id="9758229at2"/>
<evidence type="ECO:0000259" key="3">
    <source>
        <dbReference type="Pfam" id="PF06761"/>
    </source>
</evidence>
<name>A0A5S9NXR5_9GAMM</name>
<feature type="domain" description="IcmF-related" evidence="3">
    <location>
        <begin position="468"/>
        <end position="768"/>
    </location>
</feature>
<feature type="transmembrane region" description="Helical" evidence="1">
    <location>
        <begin position="411"/>
        <end position="430"/>
    </location>
</feature>
<feature type="domain" description="Type VI secretion system component TssM1 N-terminal" evidence="4">
    <location>
        <begin position="185"/>
        <end position="415"/>
    </location>
</feature>
<reference evidence="5 6" key="1">
    <citation type="submission" date="2019-11" db="EMBL/GenBank/DDBJ databases">
        <authorList>
            <person name="Holert J."/>
        </authorList>
    </citation>
    <scope>NUCLEOTIDE SEQUENCE [LARGE SCALE GENOMIC DNA]</scope>
    <source>
        <strain evidence="5">BC5_2</strain>
    </source>
</reference>
<accession>A0A5S9NXR5</accession>
<dbReference type="PANTHER" id="PTHR36153">
    <property type="entry name" value="INNER MEMBRANE PROTEIN-RELATED"/>
    <property type="match status" value="1"/>
</dbReference>
<protein>
    <recommendedName>
        <fullName evidence="7">Type VI secretion system membrane subunit TssM</fullName>
    </recommendedName>
</protein>
<dbReference type="PANTHER" id="PTHR36153:SF1">
    <property type="entry name" value="TYPE VI SECRETION SYSTEM COMPONENT TSSM1"/>
    <property type="match status" value="1"/>
</dbReference>
<dbReference type="Pfam" id="PF06761">
    <property type="entry name" value="IcmF-related"/>
    <property type="match status" value="1"/>
</dbReference>
<dbReference type="InterPro" id="IPR010623">
    <property type="entry name" value="IcmF_C"/>
</dbReference>
<evidence type="ECO:0000313" key="6">
    <source>
        <dbReference type="Proteomes" id="UP000434580"/>
    </source>
</evidence>
<dbReference type="AlphaFoldDB" id="A0A5S9NXR5"/>
<evidence type="ECO:0008006" key="7">
    <source>
        <dbReference type="Google" id="ProtNLM"/>
    </source>
</evidence>
<evidence type="ECO:0000259" key="4">
    <source>
        <dbReference type="Pfam" id="PF14331"/>
    </source>
</evidence>
<feature type="transmembrane region" description="Helical" evidence="1">
    <location>
        <begin position="12"/>
        <end position="33"/>
    </location>
</feature>
<keyword evidence="1" id="KW-1133">Transmembrane helix</keyword>
<sequence>MANAKGLRRWIWLIRVLIALILTIVFLVLSPLVHIGQWQVFSHNVMWGSGIAIIWLLVFWPPIIGGLENLFQKKDQDDEKEPPLPIADLPLRQRLKAQISEVNRTYKQLKKRRYAIPWYLVTGTEASGKGSLIDHSNLHFKPLNTFQSNPDDLQWFLCDQAMLIKAPTVFFDQDNDLGNRLHAEELISSIRRYRPLQPLNGLILTIDTDALISGSDEDRQTWVARTKVTLKAINEQLGASLPVYLVVSKIDLLENFDAFFHNYNGSEAKQVFGVRFSAPLPDQGSTHSPSAEFDAEFDDLINCLTQQTLAQSHTATSAAKVIEVNDFPCQFDRLKEPLISVIQQLFEGKEKPDKMALRSVFFCGDKHHISAQENYRQGFFKENLLAQAIVPEANLAGVDYRAMRNRRITTTISSIIAISLTCFLTTSWYFSYRHNKAYFNIVSNEIYEARRLYWQHKSNQRPQATIYALDSLLDAKQPREKSLVEAPWYLNLGLSQEDYVFYYVNRLYDRSLDNMLLPRLVTAMEPVLLDKSLTDAKRKRAFTVYLMLTRDYPYDASAATQFFNTFWLKRYASDMSQFERQALSEHIRYLFAEEPEPLQRMYDPELAQQVRNMLEQFTIEDEVYARMEEQNFTSFPIFSIANVVGEPLASNVFYLKNGTAISNGPPAFYTRAAYKRMFPEFVTKTTRSLLREQEDSGGEKASLEREEEIIAAIRKRYLTSYAEEYQTLISDIDILPYKTAADGAAILTRVTSDPSPLITLLEGIKDDTDLDKMSLENLPKNPLRMAQQRVNSMLSTPHSPASITNPVTNAFESLNQMLDEEGETPAAIDEVLKRIAILRDYLTDVSRGSRQGGITPEKAIEGEKLLQQLQFYAEAQTPLVIYPVLESVWEDTSHVIRVEQSRYLTQQWRKDIRGICSSAIENRYPFNKSAKAGIPLEDFGEFFGYGGIMDTFFNKWLRQFIDTSRTPWRIKASEIQYIRISNETIALFEKTAKIRRAFFSPGSKKPNFVTVIQPRNLDPALRSFELSVSGQQTNYAFGPLRPTRLVWPGPDPSIGVKVVMNVDGGNNLTYTAAGPWGWFRTLDAMQLVNTGLPEAFNLTFNIDGRTASYSLEAGSSSNPYNLLSNSQFHCPRSL</sequence>
<proteinExistence type="predicted"/>
<dbReference type="Pfam" id="PF14331">
    <property type="entry name" value="IcmF-related_N"/>
    <property type="match status" value="1"/>
</dbReference>
<dbReference type="EMBL" id="CACSII010000004">
    <property type="protein sequence ID" value="CAA0095631.1"/>
    <property type="molecule type" value="Genomic_DNA"/>
</dbReference>
<dbReference type="InterPro" id="IPR053156">
    <property type="entry name" value="T6SS_TssM-like"/>
</dbReference>
<dbReference type="InterPro" id="IPR025743">
    <property type="entry name" value="TssM1_N"/>
</dbReference>
<evidence type="ECO:0000313" key="5">
    <source>
        <dbReference type="EMBL" id="CAA0095631.1"/>
    </source>
</evidence>
<dbReference type="InterPro" id="IPR017731">
    <property type="entry name" value="TssM1-like"/>
</dbReference>
<dbReference type="Pfam" id="PF06744">
    <property type="entry name" value="IcmF_C"/>
    <property type="match status" value="1"/>
</dbReference>
<evidence type="ECO:0000256" key="1">
    <source>
        <dbReference type="SAM" id="Phobius"/>
    </source>
</evidence>
<dbReference type="Proteomes" id="UP000434580">
    <property type="component" value="Unassembled WGS sequence"/>
</dbReference>
<keyword evidence="1" id="KW-0812">Transmembrane</keyword>
<dbReference type="NCBIfam" id="TIGR03348">
    <property type="entry name" value="VI_IcmF"/>
    <property type="match status" value="1"/>
</dbReference>
<keyword evidence="1" id="KW-0472">Membrane</keyword>